<dbReference type="AlphaFoldDB" id="A0A2X1ZL63"/>
<protein>
    <submittedName>
        <fullName evidence="1">Uncharacterized protein</fullName>
    </submittedName>
</protein>
<accession>A0A2X1ZL63</accession>
<organism evidence="1 2">
    <name type="scientific">Photobacterium damselae</name>
    <dbReference type="NCBI Taxonomy" id="38293"/>
    <lineage>
        <taxon>Bacteria</taxon>
        <taxon>Pseudomonadati</taxon>
        <taxon>Pseudomonadota</taxon>
        <taxon>Gammaproteobacteria</taxon>
        <taxon>Vibrionales</taxon>
        <taxon>Vibrionaceae</taxon>
        <taxon>Photobacterium</taxon>
    </lineage>
</organism>
<dbReference type="EMBL" id="UATL01000005">
    <property type="protein sequence ID" value="SPY44126.1"/>
    <property type="molecule type" value="Genomic_DNA"/>
</dbReference>
<evidence type="ECO:0000313" key="2">
    <source>
        <dbReference type="Proteomes" id="UP000251647"/>
    </source>
</evidence>
<gene>
    <name evidence="1" type="ORF">NCTC11647_03063</name>
</gene>
<sequence length="38" mass="4714">MDANYDLVLTNIIHFKINWLEYFCEINLKKMKKPIYSY</sequence>
<reference evidence="1 2" key="1">
    <citation type="submission" date="2018-06" db="EMBL/GenBank/DDBJ databases">
        <authorList>
            <consortium name="Pathogen Informatics"/>
            <person name="Doyle S."/>
        </authorList>
    </citation>
    <scope>NUCLEOTIDE SEQUENCE [LARGE SCALE GENOMIC DNA]</scope>
    <source>
        <strain evidence="1 2">NCTC11647</strain>
    </source>
</reference>
<proteinExistence type="predicted"/>
<name>A0A2X1ZL63_PHODM</name>
<evidence type="ECO:0000313" key="1">
    <source>
        <dbReference type="EMBL" id="SPY44126.1"/>
    </source>
</evidence>
<dbReference type="Proteomes" id="UP000251647">
    <property type="component" value="Unassembled WGS sequence"/>
</dbReference>